<evidence type="ECO:0000256" key="1">
    <source>
        <dbReference type="ARBA" id="ARBA00004651"/>
    </source>
</evidence>
<feature type="transmembrane region" description="Helical" evidence="7">
    <location>
        <begin position="104"/>
        <end position="125"/>
    </location>
</feature>
<feature type="transmembrane region" description="Helical" evidence="7">
    <location>
        <begin position="171"/>
        <end position="191"/>
    </location>
</feature>
<reference evidence="8 9" key="1">
    <citation type="submission" date="2018-06" db="EMBL/GenBank/DDBJ databases">
        <title>Extensive metabolic versatility and redundancy in microbially diverse, dynamic hydrothermal sediments.</title>
        <authorList>
            <person name="Dombrowski N."/>
            <person name="Teske A."/>
            <person name="Baker B.J."/>
        </authorList>
    </citation>
    <scope>NUCLEOTIDE SEQUENCE [LARGE SCALE GENOMIC DNA]</scope>
    <source>
        <strain evidence="8">B7_G13</strain>
    </source>
</reference>
<name>A0A662D2M4_UNCAE</name>
<evidence type="ECO:0000256" key="6">
    <source>
        <dbReference type="ARBA" id="ARBA00023136"/>
    </source>
</evidence>
<evidence type="ECO:0000313" key="8">
    <source>
        <dbReference type="EMBL" id="RLE07042.1"/>
    </source>
</evidence>
<comment type="caution">
    <text evidence="8">The sequence shown here is derived from an EMBL/GenBank/DDBJ whole genome shotgun (WGS) entry which is preliminary data.</text>
</comment>
<feature type="transmembrane region" description="Helical" evidence="7">
    <location>
        <begin position="137"/>
        <end position="159"/>
    </location>
</feature>
<dbReference type="Proteomes" id="UP000277457">
    <property type="component" value="Unassembled WGS sequence"/>
</dbReference>
<dbReference type="PANTHER" id="PTHR33508:SF1">
    <property type="entry name" value="UPF0056 MEMBRANE PROTEIN YHCE"/>
    <property type="match status" value="1"/>
</dbReference>
<feature type="transmembrane region" description="Helical" evidence="7">
    <location>
        <begin position="47"/>
        <end position="68"/>
    </location>
</feature>
<dbReference type="EMBL" id="QMPY01000126">
    <property type="protein sequence ID" value="RLE07042.1"/>
    <property type="molecule type" value="Genomic_DNA"/>
</dbReference>
<keyword evidence="3" id="KW-1003">Cell membrane</keyword>
<evidence type="ECO:0000256" key="2">
    <source>
        <dbReference type="ARBA" id="ARBA00009784"/>
    </source>
</evidence>
<proteinExistence type="inferred from homology"/>
<comment type="similarity">
    <text evidence="2 7">Belongs to the UPF0056 (MarC) family.</text>
</comment>
<accession>A0A662D2M4</accession>
<feature type="transmembrane region" description="Helical" evidence="7">
    <location>
        <begin position="6"/>
        <end position="27"/>
    </location>
</feature>
<evidence type="ECO:0000256" key="4">
    <source>
        <dbReference type="ARBA" id="ARBA00022692"/>
    </source>
</evidence>
<comment type="subcellular location">
    <subcellularLocation>
        <location evidence="1 7">Cell membrane</location>
        <topology evidence="1 7">Multi-pass membrane protein</topology>
    </subcellularLocation>
</comment>
<dbReference type="AlphaFoldDB" id="A0A662D2M4"/>
<dbReference type="PANTHER" id="PTHR33508">
    <property type="entry name" value="UPF0056 MEMBRANE PROTEIN YHCE"/>
    <property type="match status" value="1"/>
</dbReference>
<gene>
    <name evidence="8" type="ORF">DRZ78_03655</name>
</gene>
<evidence type="ECO:0000256" key="5">
    <source>
        <dbReference type="ARBA" id="ARBA00022989"/>
    </source>
</evidence>
<keyword evidence="4 7" id="KW-0812">Transmembrane</keyword>
<evidence type="ECO:0000313" key="9">
    <source>
        <dbReference type="Proteomes" id="UP000277457"/>
    </source>
</evidence>
<dbReference type="InterPro" id="IPR002771">
    <property type="entry name" value="Multi_antbiot-R_MarC"/>
</dbReference>
<evidence type="ECO:0000256" key="7">
    <source>
        <dbReference type="RuleBase" id="RU362048"/>
    </source>
</evidence>
<protein>
    <recommendedName>
        <fullName evidence="7">UPF0056 membrane protein</fullName>
    </recommendedName>
</protein>
<feature type="transmembrane region" description="Helical" evidence="7">
    <location>
        <begin position="74"/>
        <end position="92"/>
    </location>
</feature>
<evidence type="ECO:0000256" key="3">
    <source>
        <dbReference type="ARBA" id="ARBA00022475"/>
    </source>
</evidence>
<organism evidence="8 9">
    <name type="scientific">Aerophobetes bacterium</name>
    <dbReference type="NCBI Taxonomy" id="2030807"/>
    <lineage>
        <taxon>Bacteria</taxon>
        <taxon>Candidatus Aerophobota</taxon>
    </lineage>
</organism>
<dbReference type="Pfam" id="PF01914">
    <property type="entry name" value="MarC"/>
    <property type="match status" value="1"/>
</dbReference>
<keyword evidence="5 7" id="KW-1133">Transmembrane helix</keyword>
<dbReference type="GO" id="GO:0005886">
    <property type="term" value="C:plasma membrane"/>
    <property type="evidence" value="ECO:0007669"/>
    <property type="project" value="UniProtKB-SubCell"/>
</dbReference>
<sequence length="193" mass="20390">MLLKPFILSFIPVFVAVDAFGVLPIFISLTEGMGKKRKLEVVKQSVFTALIIAIAFIFVGKAIFLILGVTVQDFMIAGGVVLFTLSVADLLFPTKQRRTSTVGVVPLGMPLIAGPAVLTTSLMSIDAFGLTPTLLSVILNILLAGFVFSSSDLLMKILGTAGSRGISKVSSLLLAAIGVMMVRKGIMQILMSA</sequence>
<keyword evidence="6 7" id="KW-0472">Membrane</keyword>